<protein>
    <recommendedName>
        <fullName evidence="12">Fumarate hydratase class I</fullName>
        <ecNumber evidence="12">4.2.1.2</ecNumber>
    </recommendedName>
</protein>
<evidence type="ECO:0000259" key="14">
    <source>
        <dbReference type="Pfam" id="PF05683"/>
    </source>
</evidence>
<keyword evidence="9 12" id="KW-0408">Iron</keyword>
<dbReference type="InterPro" id="IPR020557">
    <property type="entry name" value="Fumarate_lyase_CS"/>
</dbReference>
<dbReference type="Gene3D" id="3.20.130.10">
    <property type="entry name" value="Fe-S hydro-lyase, tartrate dehydratase beta-type, catalytic domain"/>
    <property type="match status" value="1"/>
</dbReference>
<reference evidence="16" key="1">
    <citation type="journal article" date="2019" name="Int. J. Syst. Evol. Microbiol.">
        <title>The Global Catalogue of Microorganisms (GCM) 10K type strain sequencing project: providing services to taxonomists for standard genome sequencing and annotation.</title>
        <authorList>
            <consortium name="The Broad Institute Genomics Platform"/>
            <consortium name="The Broad Institute Genome Sequencing Center for Infectious Disease"/>
            <person name="Wu L."/>
            <person name="Ma J."/>
        </authorList>
    </citation>
    <scope>NUCLEOTIDE SEQUENCE [LARGE SCALE GENOMIC DNA]</scope>
    <source>
        <strain evidence="16">CGMCC 4.7357</strain>
    </source>
</reference>
<evidence type="ECO:0000256" key="9">
    <source>
        <dbReference type="ARBA" id="ARBA00023004"/>
    </source>
</evidence>
<dbReference type="PANTHER" id="PTHR30389:SF0">
    <property type="entry name" value="FUMARATE HYDRATASE CLASS I, AEROBIC"/>
    <property type="match status" value="1"/>
</dbReference>
<evidence type="ECO:0000256" key="8">
    <source>
        <dbReference type="ARBA" id="ARBA00022723"/>
    </source>
</evidence>
<evidence type="ECO:0000313" key="15">
    <source>
        <dbReference type="EMBL" id="MFC4493494.1"/>
    </source>
</evidence>
<evidence type="ECO:0000256" key="10">
    <source>
        <dbReference type="ARBA" id="ARBA00023014"/>
    </source>
</evidence>
<dbReference type="SUPFAM" id="SSF117457">
    <property type="entry name" value="FumA C-terminal domain-like"/>
    <property type="match status" value="1"/>
</dbReference>
<organism evidence="15 16">
    <name type="scientific">Streptomyces ovatisporus</name>
    <dbReference type="NCBI Taxonomy" id="1128682"/>
    <lineage>
        <taxon>Bacteria</taxon>
        <taxon>Bacillati</taxon>
        <taxon>Actinomycetota</taxon>
        <taxon>Actinomycetes</taxon>
        <taxon>Kitasatosporales</taxon>
        <taxon>Streptomycetaceae</taxon>
        <taxon>Streptomyces</taxon>
    </lineage>
</organism>
<comment type="cofactor">
    <cofactor evidence="2 12">
        <name>[4Fe-4S] cluster</name>
        <dbReference type="ChEBI" id="CHEBI:49883"/>
    </cofactor>
</comment>
<keyword evidence="16" id="KW-1185">Reference proteome</keyword>
<dbReference type="PROSITE" id="PS00163">
    <property type="entry name" value="FUMARATE_LYASES"/>
    <property type="match status" value="1"/>
</dbReference>
<evidence type="ECO:0000256" key="4">
    <source>
        <dbReference type="ARBA" id="ARBA00008876"/>
    </source>
</evidence>
<dbReference type="NCBIfam" id="TIGR00723">
    <property type="entry name" value="ttdB_fumA_fumB"/>
    <property type="match status" value="1"/>
</dbReference>
<dbReference type="GO" id="GO:0004333">
    <property type="term" value="F:fumarate hydratase activity"/>
    <property type="evidence" value="ECO:0007669"/>
    <property type="project" value="UniProtKB-EC"/>
</dbReference>
<keyword evidence="11 12" id="KW-0456">Lyase</keyword>
<dbReference type="PIRSF" id="PIRSF001394">
    <property type="entry name" value="Fe_dep_fumar_hy"/>
    <property type="match status" value="1"/>
</dbReference>
<evidence type="ECO:0000256" key="3">
    <source>
        <dbReference type="ARBA" id="ARBA00004859"/>
    </source>
</evidence>
<dbReference type="RefSeq" id="WP_386442898.1">
    <property type="nucleotide sequence ID" value="NZ_JBHSFH010000004.1"/>
</dbReference>
<dbReference type="Pfam" id="PF05683">
    <property type="entry name" value="Fumerase_C"/>
    <property type="match status" value="1"/>
</dbReference>
<dbReference type="EMBL" id="JBHSFH010000004">
    <property type="protein sequence ID" value="MFC4493494.1"/>
    <property type="molecule type" value="Genomic_DNA"/>
</dbReference>
<evidence type="ECO:0000256" key="6">
    <source>
        <dbReference type="ARBA" id="ARBA00022485"/>
    </source>
</evidence>
<comment type="pathway">
    <text evidence="3">Carbohydrate metabolism; tricarboxylic acid cycle; (S)-malate from fumarate: step 1/1.</text>
</comment>
<keyword evidence="10 12" id="KW-0411">Iron-sulfur</keyword>
<evidence type="ECO:0000256" key="12">
    <source>
        <dbReference type="PIRNR" id="PIRNR001394"/>
    </source>
</evidence>
<dbReference type="EC" id="4.2.1.2" evidence="12"/>
<evidence type="ECO:0000259" key="13">
    <source>
        <dbReference type="Pfam" id="PF05681"/>
    </source>
</evidence>
<dbReference type="InterPro" id="IPR036660">
    <property type="entry name" value="Fe-S_hydroAse_TtdB_cat_sf"/>
</dbReference>
<keyword evidence="6 12" id="KW-0004">4Fe-4S</keyword>
<proteinExistence type="inferred from homology"/>
<evidence type="ECO:0000256" key="5">
    <source>
        <dbReference type="ARBA" id="ARBA00011738"/>
    </source>
</evidence>
<evidence type="ECO:0000256" key="2">
    <source>
        <dbReference type="ARBA" id="ARBA00001966"/>
    </source>
</evidence>
<gene>
    <name evidence="15" type="ORF">ACFPA8_05020</name>
</gene>
<feature type="domain" description="Fe-S hydro-lyase tartrate dehydratase beta-type catalytic" evidence="14">
    <location>
        <begin position="338"/>
        <end position="549"/>
    </location>
</feature>
<dbReference type="InterPro" id="IPR051208">
    <property type="entry name" value="Class-I_Fumarase/Tartrate_DH"/>
</dbReference>
<comment type="function">
    <text evidence="12">Catalyzes the reversible hydration of fumarate to (S)-malate.</text>
</comment>
<dbReference type="NCBIfam" id="TIGR00722">
    <property type="entry name" value="ttdA_fumA_fumB"/>
    <property type="match status" value="1"/>
</dbReference>
<feature type="domain" description="Fe-S hydro-lyase tartrate dehydratase alpha-type catalytic" evidence="13">
    <location>
        <begin position="56"/>
        <end position="332"/>
    </location>
</feature>
<comment type="catalytic activity">
    <reaction evidence="1 12">
        <text>(S)-malate = fumarate + H2O</text>
        <dbReference type="Rhea" id="RHEA:12460"/>
        <dbReference type="ChEBI" id="CHEBI:15377"/>
        <dbReference type="ChEBI" id="CHEBI:15589"/>
        <dbReference type="ChEBI" id="CHEBI:29806"/>
        <dbReference type="EC" id="4.2.1.2"/>
    </reaction>
</comment>
<dbReference type="Proteomes" id="UP001595997">
    <property type="component" value="Unassembled WGS sequence"/>
</dbReference>
<name>A0ABV9A3G8_9ACTN</name>
<evidence type="ECO:0000256" key="1">
    <source>
        <dbReference type="ARBA" id="ARBA00000929"/>
    </source>
</evidence>
<dbReference type="InterPro" id="IPR004647">
    <property type="entry name" value="Fe-S_hydro-lyase_TtdB-typ_cat"/>
</dbReference>
<comment type="caution">
    <text evidence="15">The sequence shown here is derived from an EMBL/GenBank/DDBJ whole genome shotgun (WGS) entry which is preliminary data.</text>
</comment>
<comment type="similarity">
    <text evidence="4 12">Belongs to the class-I fumarase family.</text>
</comment>
<evidence type="ECO:0000256" key="7">
    <source>
        <dbReference type="ARBA" id="ARBA00022532"/>
    </source>
</evidence>
<dbReference type="PANTHER" id="PTHR30389">
    <property type="entry name" value="FUMARATE HYDRATASE-RELATED"/>
    <property type="match status" value="1"/>
</dbReference>
<dbReference type="InterPro" id="IPR011167">
    <property type="entry name" value="Fe_dep_fumarate_hydratase"/>
</dbReference>
<evidence type="ECO:0000256" key="11">
    <source>
        <dbReference type="ARBA" id="ARBA00023239"/>
    </source>
</evidence>
<evidence type="ECO:0000313" key="16">
    <source>
        <dbReference type="Proteomes" id="UP001595997"/>
    </source>
</evidence>
<keyword evidence="8 12" id="KW-0479">Metal-binding</keyword>
<dbReference type="Pfam" id="PF05681">
    <property type="entry name" value="Fumerase"/>
    <property type="match status" value="1"/>
</dbReference>
<keyword evidence="7" id="KW-0816">Tricarboxylic acid cycle</keyword>
<dbReference type="InterPro" id="IPR004646">
    <property type="entry name" value="Fe-S_hydro-lyase_TtdA-typ_cat"/>
</dbReference>
<comment type="subunit">
    <text evidence="5 12">Homodimer.</text>
</comment>
<accession>A0ABV9A3G8</accession>
<sequence length="567" mass="61479">MAASPRSSRPDFTYTDLLPLGEDPTPYRLVTAEGVRTFEADGRTFLQVEPEALRKLAAEAMHDISHYLRPEHLAQLRRILDDPEASANDRFVALDLLKNANIAAAGVLPMCQDTGTAIVMGKRGQQVLTAGGDEEALSRGVYDAYTQLNLRYSQMAPLNMWDEKNTGTNLPAQIELYATDGDAYKFLFMAKGGGSANKSFLFQETKAVLNEASMMKFLEEKIRSLGTAACPPYHLAIVVGGTSAEYALKTAKYASAHYLDELPAEGSPAGHGFRDKELEQQVFELTQKIGIGAQFGGKYFCHDVRVVRLPRHGASCPVAIAVSCSADRQAKAKITAEGVFLEQLERDPARFLPETTEDQLTEGAGADNTDAVRIDLGRPMPEILAELSKHPVKTRLSLTGTLVVARDIAHAKIKERLDAGEEMPQYLKDHPVYYAGPAKTPEGYASGSFGPTTAGRMDAYVAQFQAAGGSMVMLAKGNRSPQVTEACAAHGGFYLGSIGGPAARLAQDCIKKVEVLEYEELGMEAVWRIEVEDFPAFVVVDDKGNDFFTDPGPAQPFVTSIPVRTGS</sequence>